<dbReference type="PANTHER" id="PTHR24320">
    <property type="entry name" value="RETINOL DEHYDROGENASE"/>
    <property type="match status" value="1"/>
</dbReference>
<keyword evidence="3" id="KW-1133">Transmembrane helix</keyword>
<comment type="similarity">
    <text evidence="1">Belongs to the short-chain dehydrogenases/reductases (SDR) family.</text>
</comment>
<dbReference type="Proteomes" id="UP001154078">
    <property type="component" value="Chromosome 4"/>
</dbReference>
<dbReference type="OrthoDB" id="191139at2759"/>
<dbReference type="InterPro" id="IPR002347">
    <property type="entry name" value="SDR_fam"/>
</dbReference>
<evidence type="ECO:0000313" key="5">
    <source>
        <dbReference type="Proteomes" id="UP001154078"/>
    </source>
</evidence>
<accession>A0A9P0B2Y3</accession>
<keyword evidence="5" id="KW-1185">Reference proteome</keyword>
<keyword evidence="3" id="KW-0812">Transmembrane</keyword>
<name>A0A9P0B2Y3_BRAAE</name>
<dbReference type="Gene3D" id="3.40.50.720">
    <property type="entry name" value="NAD(P)-binding Rossmann-like Domain"/>
    <property type="match status" value="1"/>
</dbReference>
<evidence type="ECO:0000256" key="3">
    <source>
        <dbReference type="SAM" id="Phobius"/>
    </source>
</evidence>
<evidence type="ECO:0000313" key="4">
    <source>
        <dbReference type="EMBL" id="CAH0554509.1"/>
    </source>
</evidence>
<dbReference type="AlphaFoldDB" id="A0A9P0B2Y3"/>
<organism evidence="4 5">
    <name type="scientific">Brassicogethes aeneus</name>
    <name type="common">Rape pollen beetle</name>
    <name type="synonym">Meligethes aeneus</name>
    <dbReference type="NCBI Taxonomy" id="1431903"/>
    <lineage>
        <taxon>Eukaryota</taxon>
        <taxon>Metazoa</taxon>
        <taxon>Ecdysozoa</taxon>
        <taxon>Arthropoda</taxon>
        <taxon>Hexapoda</taxon>
        <taxon>Insecta</taxon>
        <taxon>Pterygota</taxon>
        <taxon>Neoptera</taxon>
        <taxon>Endopterygota</taxon>
        <taxon>Coleoptera</taxon>
        <taxon>Polyphaga</taxon>
        <taxon>Cucujiformia</taxon>
        <taxon>Nitidulidae</taxon>
        <taxon>Meligethinae</taxon>
        <taxon>Brassicogethes</taxon>
    </lineage>
</organism>
<dbReference type="SUPFAM" id="SSF51735">
    <property type="entry name" value="NAD(P)-binding Rossmann-fold domains"/>
    <property type="match status" value="1"/>
</dbReference>
<dbReference type="InterPro" id="IPR036291">
    <property type="entry name" value="NAD(P)-bd_dom_sf"/>
</dbReference>
<keyword evidence="2" id="KW-0560">Oxidoreductase</keyword>
<keyword evidence="3" id="KW-0472">Membrane</keyword>
<feature type="transmembrane region" description="Helical" evidence="3">
    <location>
        <begin position="6"/>
        <end position="30"/>
    </location>
</feature>
<gene>
    <name evidence="4" type="ORF">MELIAE_LOCUS6084</name>
</gene>
<reference evidence="4" key="1">
    <citation type="submission" date="2021-12" db="EMBL/GenBank/DDBJ databases">
        <authorList>
            <person name="King R."/>
        </authorList>
    </citation>
    <scope>NUCLEOTIDE SEQUENCE</scope>
</reference>
<dbReference type="EMBL" id="OV121135">
    <property type="protein sequence ID" value="CAH0554509.1"/>
    <property type="molecule type" value="Genomic_DNA"/>
</dbReference>
<dbReference type="Pfam" id="PF00106">
    <property type="entry name" value="adh_short"/>
    <property type="match status" value="1"/>
</dbReference>
<dbReference type="GO" id="GO:0016491">
    <property type="term" value="F:oxidoreductase activity"/>
    <property type="evidence" value="ECO:0007669"/>
    <property type="project" value="UniProtKB-KW"/>
</dbReference>
<dbReference type="PANTHER" id="PTHR24320:SF226">
    <property type="entry name" value="RETINOL DEHYDROGENASE 11"/>
    <property type="match status" value="1"/>
</dbReference>
<evidence type="ECO:0000256" key="1">
    <source>
        <dbReference type="ARBA" id="ARBA00006484"/>
    </source>
</evidence>
<protein>
    <submittedName>
        <fullName evidence="4">Uncharacterized protein</fullName>
    </submittedName>
</protein>
<proteinExistence type="inferred from homology"/>
<sequence length="158" mass="18357">MVKWSTITIATAIIYLVPVKYIITAFIDYYKNRPIKMKNRTAIVVLDKIGLNYEKAREYAKQNCKIILASKNVKKAETAKKEIIQISKNKKITVIELDCTKKDVLKNFAENISKTENSIDVIVNNDGFEMTEMDIIFRDQKLAKERLETHFCTFLLEE</sequence>
<evidence type="ECO:0000256" key="2">
    <source>
        <dbReference type="ARBA" id="ARBA00023002"/>
    </source>
</evidence>